<keyword evidence="6" id="KW-0969">Cilium</keyword>
<reference evidence="6 7" key="1">
    <citation type="submission" date="2020-03" db="EMBL/GenBank/DDBJ databases">
        <authorList>
            <consortium name="Genoscope - CEA"/>
            <person name="William W."/>
        </authorList>
    </citation>
    <scope>NUCLEOTIDE SEQUENCE [LARGE SCALE GENOMIC DNA]</scope>
    <source>
        <strain evidence="7">DSM 16959</strain>
    </source>
</reference>
<keyword evidence="1 4" id="KW-0973">c-di-GMP</keyword>
<dbReference type="EMBL" id="LR778301">
    <property type="protein sequence ID" value="CAB1370510.1"/>
    <property type="molecule type" value="Genomic_DNA"/>
</dbReference>
<dbReference type="InterPro" id="IPR009926">
    <property type="entry name" value="T3SS_YcgR_PilZN"/>
</dbReference>
<evidence type="ECO:0000256" key="3">
    <source>
        <dbReference type="ARBA" id="ARBA00023143"/>
    </source>
</evidence>
<proteinExistence type="inferred from homology"/>
<comment type="subcellular location">
    <subcellularLocation>
        <location evidence="4">Bacterial flagellum basal body</location>
    </subcellularLocation>
</comment>
<evidence type="ECO:0000256" key="2">
    <source>
        <dbReference type="ARBA" id="ARBA00022741"/>
    </source>
</evidence>
<dbReference type="AlphaFoldDB" id="A0A6S6Y539"/>
<protein>
    <recommendedName>
        <fullName evidence="4">Flagellar brake protein YcgR</fullName>
    </recommendedName>
    <alternativeName>
        <fullName evidence="4">Cyclic di-GMP binding protein YcgR</fullName>
    </alternativeName>
</protein>
<name>A0A6S6Y539_9PROT</name>
<dbReference type="Proteomes" id="UP000515733">
    <property type="component" value="Chromosome"/>
</dbReference>
<comment type="function">
    <text evidence="4">Acts as a flagellar brake, regulating swimming and swarming in a bis-(3'-5') cyclic diguanylic acid (c-di-GMP)-dependent manner. Binds 1 c-di-GMP dimer per subunit. Increasing levels of c-di-GMP lead to decreased motility.</text>
</comment>
<evidence type="ECO:0000256" key="4">
    <source>
        <dbReference type="HAMAP-Rule" id="MF_01457"/>
    </source>
</evidence>
<feature type="domain" description="Type III secretion system flagellar brake protein YcgR PilZN" evidence="5">
    <location>
        <begin position="28"/>
        <end position="131"/>
    </location>
</feature>
<keyword evidence="2 4" id="KW-0547">Nucleotide-binding</keyword>
<organism evidence="6 7">
    <name type="scientific">Denitratisoma oestradiolicum</name>
    <dbReference type="NCBI Taxonomy" id="311182"/>
    <lineage>
        <taxon>Bacteria</taxon>
        <taxon>Pseudomonadati</taxon>
        <taxon>Pseudomonadota</taxon>
        <taxon>Betaproteobacteria</taxon>
        <taxon>Nitrosomonadales</taxon>
        <taxon>Sterolibacteriaceae</taxon>
        <taxon>Denitratisoma</taxon>
    </lineage>
</organism>
<dbReference type="KEGG" id="doe:DENOEST_3356"/>
<dbReference type="Pfam" id="PF07317">
    <property type="entry name" value="PilZN"/>
    <property type="match status" value="1"/>
</dbReference>
<keyword evidence="7" id="KW-1185">Reference proteome</keyword>
<gene>
    <name evidence="4 6" type="primary">ycgR</name>
    <name evidence="6" type="ORF">DENOEST_3356</name>
</gene>
<comment type="similarity">
    <text evidence="4">Belongs to the YcgR family.</text>
</comment>
<dbReference type="GO" id="GO:0009425">
    <property type="term" value="C:bacterial-type flagellum basal body"/>
    <property type="evidence" value="ECO:0007669"/>
    <property type="project" value="UniProtKB-SubCell"/>
</dbReference>
<accession>A0A6S6Y539</accession>
<dbReference type="GO" id="GO:0035438">
    <property type="term" value="F:cyclic-di-GMP binding"/>
    <property type="evidence" value="ECO:0007669"/>
    <property type="project" value="UniProtKB-UniRule"/>
</dbReference>
<evidence type="ECO:0000256" key="1">
    <source>
        <dbReference type="ARBA" id="ARBA00022636"/>
    </source>
</evidence>
<keyword evidence="6" id="KW-0282">Flagellum</keyword>
<dbReference type="OrthoDB" id="5572581at2"/>
<keyword evidence="3 4" id="KW-0975">Bacterial flagellum</keyword>
<dbReference type="HAMAP" id="MF_01457">
    <property type="entry name" value="YcgR"/>
    <property type="match status" value="1"/>
</dbReference>
<dbReference type="RefSeq" id="WP_145769264.1">
    <property type="nucleotide sequence ID" value="NZ_LR778301.1"/>
</dbReference>
<dbReference type="GO" id="GO:0071945">
    <property type="term" value="P:regulation of bacterial-type flagellum-dependent cell motility by regulation of motor speed"/>
    <property type="evidence" value="ECO:0007669"/>
    <property type="project" value="UniProtKB-UniRule"/>
</dbReference>
<dbReference type="InterPro" id="IPR012349">
    <property type="entry name" value="Split_barrel_FMN-bd"/>
</dbReference>
<keyword evidence="6" id="KW-0966">Cell projection</keyword>
<comment type="subunit">
    <text evidence="4">Monomer. Interacts with the flagellar basal bodies.</text>
</comment>
<evidence type="ECO:0000313" key="7">
    <source>
        <dbReference type="Proteomes" id="UP000515733"/>
    </source>
</evidence>
<evidence type="ECO:0000313" key="6">
    <source>
        <dbReference type="EMBL" id="CAB1370510.1"/>
    </source>
</evidence>
<dbReference type="Gene3D" id="2.30.110.10">
    <property type="entry name" value="Electron Transport, Fmn-binding Protein, Chain A"/>
    <property type="match status" value="1"/>
</dbReference>
<sequence>MNETPPLSSPESKESPSILLESGGFDRYMLHGRNEILYLLKSLIEHVCQITVFFGEKNLLLTSVIEVDENGLLLDYGASAEMNRKALEAAKLFCVTNLEKVKVQFILRGLTKVEYEGRPAFRADLPDSMLRLQRREYYRLTMPITRPLKCIIPIQPDDGFTDTVEVDVVDISGGGLSIVNLPERFLSEENTEIPNCRIDLPDVGVIAATLMVRTTFEIVLRSGTRMRRTGCEFVKLPGPMATLIQRYILKVERERKAREAGLT</sequence>
<dbReference type="GO" id="GO:0071973">
    <property type="term" value="P:bacterial-type flagellum-dependent cell motility"/>
    <property type="evidence" value="ECO:0007669"/>
    <property type="project" value="UniProtKB-UniRule"/>
</dbReference>
<dbReference type="Gene3D" id="2.40.10.220">
    <property type="entry name" value="predicted glycosyltransferase like domains"/>
    <property type="match status" value="1"/>
</dbReference>
<evidence type="ECO:0000259" key="5">
    <source>
        <dbReference type="Pfam" id="PF07317"/>
    </source>
</evidence>
<dbReference type="InterPro" id="IPR023787">
    <property type="entry name" value="T3SS_YcgR"/>
</dbReference>